<evidence type="ECO:0000256" key="1">
    <source>
        <dbReference type="ARBA" id="ARBA00004370"/>
    </source>
</evidence>
<evidence type="ECO:0000313" key="7">
    <source>
        <dbReference type="Proteomes" id="UP001634007"/>
    </source>
</evidence>
<dbReference type="InterPro" id="IPR036412">
    <property type="entry name" value="HAD-like_sf"/>
</dbReference>
<dbReference type="Pfam" id="PF00702">
    <property type="entry name" value="Hydrolase"/>
    <property type="match status" value="1"/>
</dbReference>
<dbReference type="NCBIfam" id="TIGR01494">
    <property type="entry name" value="ATPase_P-type"/>
    <property type="match status" value="1"/>
</dbReference>
<dbReference type="PANTHER" id="PTHR24093">
    <property type="entry name" value="CATION TRANSPORTING ATPASE"/>
    <property type="match status" value="1"/>
</dbReference>
<gene>
    <name evidence="6" type="ORF">ACJRO7_032797</name>
</gene>
<name>A0ABD3JMD4_EUCGL</name>
<dbReference type="PRINTS" id="PR00119">
    <property type="entry name" value="CATATPASE"/>
</dbReference>
<evidence type="ECO:0000256" key="4">
    <source>
        <dbReference type="ARBA" id="ARBA00022989"/>
    </source>
</evidence>
<dbReference type="PANTHER" id="PTHR24093:SF509">
    <property type="entry name" value="CALCIUM-TRANSPORTING ATPASE"/>
    <property type="match status" value="1"/>
</dbReference>
<keyword evidence="4" id="KW-1133">Transmembrane helix</keyword>
<reference evidence="6 7" key="1">
    <citation type="submission" date="2024-11" db="EMBL/GenBank/DDBJ databases">
        <title>Chromosome-level genome assembly of Eucalyptus globulus Labill. provides insights into its genome evolution.</title>
        <authorList>
            <person name="Li X."/>
        </authorList>
    </citation>
    <scope>NUCLEOTIDE SEQUENCE [LARGE SCALE GENOMIC DNA]</scope>
    <source>
        <strain evidence="6">CL2024</strain>
        <tissue evidence="6">Fresh tender leaves</tissue>
    </source>
</reference>
<dbReference type="SUPFAM" id="SSF81660">
    <property type="entry name" value="Metal cation-transporting ATPase, ATP-binding domain N"/>
    <property type="match status" value="1"/>
</dbReference>
<evidence type="ECO:0000256" key="2">
    <source>
        <dbReference type="ARBA" id="ARBA00022692"/>
    </source>
</evidence>
<evidence type="ECO:0000256" key="3">
    <source>
        <dbReference type="ARBA" id="ARBA00022842"/>
    </source>
</evidence>
<dbReference type="InterPro" id="IPR023299">
    <property type="entry name" value="ATPase_P-typ_cyto_dom_N"/>
</dbReference>
<dbReference type="InterPro" id="IPR001757">
    <property type="entry name" value="P_typ_ATPase"/>
</dbReference>
<sequence>MADKSLRCIAFAYKKFDGSLAQFHGKLEEDGLTLLGMVGIKDPCRPGLRRAMVSCRSAGANIKMITGDNMHTARAIALECRIFNLGEDLEHETIVEGVQFCNYLPKHRVAAIEKIRVMARSFPFEKLSMVQCLKQKGHVVAVTGDGTNDAPALKEADIGLSMGIQGAERWQRRAQILSSLMIISPLW</sequence>
<dbReference type="Gene3D" id="3.40.1110.10">
    <property type="entry name" value="Calcium-transporting ATPase, cytoplasmic domain N"/>
    <property type="match status" value="1"/>
</dbReference>
<dbReference type="SUPFAM" id="SSF56784">
    <property type="entry name" value="HAD-like"/>
    <property type="match status" value="1"/>
</dbReference>
<dbReference type="InterPro" id="IPR023214">
    <property type="entry name" value="HAD_sf"/>
</dbReference>
<dbReference type="Gene3D" id="3.40.50.1000">
    <property type="entry name" value="HAD superfamily/HAD-like"/>
    <property type="match status" value="1"/>
</dbReference>
<dbReference type="PRINTS" id="PR00120">
    <property type="entry name" value="HATPASE"/>
</dbReference>
<keyword evidence="7" id="KW-1185">Reference proteome</keyword>
<dbReference type="AlphaFoldDB" id="A0ABD3JMD4"/>
<keyword evidence="2" id="KW-0812">Transmembrane</keyword>
<comment type="caution">
    <text evidence="6">The sequence shown here is derived from an EMBL/GenBank/DDBJ whole genome shotgun (WGS) entry which is preliminary data.</text>
</comment>
<keyword evidence="3" id="KW-0460">Magnesium</keyword>
<dbReference type="Proteomes" id="UP001634007">
    <property type="component" value="Unassembled WGS sequence"/>
</dbReference>
<organism evidence="6 7">
    <name type="scientific">Eucalyptus globulus</name>
    <name type="common">Tasmanian blue gum</name>
    <dbReference type="NCBI Taxonomy" id="34317"/>
    <lineage>
        <taxon>Eukaryota</taxon>
        <taxon>Viridiplantae</taxon>
        <taxon>Streptophyta</taxon>
        <taxon>Embryophyta</taxon>
        <taxon>Tracheophyta</taxon>
        <taxon>Spermatophyta</taxon>
        <taxon>Magnoliopsida</taxon>
        <taxon>eudicotyledons</taxon>
        <taxon>Gunneridae</taxon>
        <taxon>Pentapetalae</taxon>
        <taxon>rosids</taxon>
        <taxon>malvids</taxon>
        <taxon>Myrtales</taxon>
        <taxon>Myrtaceae</taxon>
        <taxon>Myrtoideae</taxon>
        <taxon>Eucalypteae</taxon>
        <taxon>Eucalyptus</taxon>
    </lineage>
</organism>
<comment type="subcellular location">
    <subcellularLocation>
        <location evidence="1">Membrane</location>
    </subcellularLocation>
</comment>
<keyword evidence="5" id="KW-0472">Membrane</keyword>
<accession>A0ABD3JMD4</accession>
<proteinExistence type="predicted"/>
<dbReference type="GO" id="GO:0016020">
    <property type="term" value="C:membrane"/>
    <property type="evidence" value="ECO:0007669"/>
    <property type="project" value="UniProtKB-SubCell"/>
</dbReference>
<evidence type="ECO:0000256" key="5">
    <source>
        <dbReference type="ARBA" id="ARBA00023136"/>
    </source>
</evidence>
<protein>
    <submittedName>
        <fullName evidence="6">Uncharacterized protein</fullName>
    </submittedName>
</protein>
<dbReference type="EMBL" id="JBJKBG010000008">
    <property type="protein sequence ID" value="KAL3728103.1"/>
    <property type="molecule type" value="Genomic_DNA"/>
</dbReference>
<evidence type="ECO:0000313" key="6">
    <source>
        <dbReference type="EMBL" id="KAL3728103.1"/>
    </source>
</evidence>